<name>A0A437PTU5_9BACT</name>
<keyword evidence="2" id="KW-0067">ATP-binding</keyword>
<proteinExistence type="predicted"/>
<dbReference type="InterPro" id="IPR007421">
    <property type="entry name" value="Schlafen_AlbA_2_dom"/>
</dbReference>
<keyword evidence="2" id="KW-0547">Nucleotide-binding</keyword>
<evidence type="ECO:0000259" key="1">
    <source>
        <dbReference type="Pfam" id="PF04326"/>
    </source>
</evidence>
<dbReference type="Proteomes" id="UP000282832">
    <property type="component" value="Unassembled WGS sequence"/>
</dbReference>
<accession>A0A437PTU5</accession>
<evidence type="ECO:0000313" key="2">
    <source>
        <dbReference type="EMBL" id="RVU25682.1"/>
    </source>
</evidence>
<dbReference type="OrthoDB" id="9810282at2"/>
<evidence type="ECO:0000313" key="3">
    <source>
        <dbReference type="Proteomes" id="UP000282832"/>
    </source>
</evidence>
<dbReference type="InterPro" id="IPR038461">
    <property type="entry name" value="Schlafen_AlbA_2_dom_sf"/>
</dbReference>
<dbReference type="PANTHER" id="PTHR30595:SF6">
    <property type="entry name" value="SCHLAFEN ALBA-2 DOMAIN-CONTAINING PROTEIN"/>
    <property type="match status" value="1"/>
</dbReference>
<reference evidence="2 3" key="1">
    <citation type="submission" date="2019-01" db="EMBL/GenBank/DDBJ databases">
        <authorList>
            <person name="Chen W.-M."/>
        </authorList>
    </citation>
    <scope>NUCLEOTIDE SEQUENCE [LARGE SCALE GENOMIC DNA]</scope>
    <source>
        <strain evidence="2 3">FSY-15</strain>
    </source>
</reference>
<dbReference type="Gene3D" id="3.30.950.30">
    <property type="entry name" value="Schlafen, AAA domain"/>
    <property type="match status" value="1"/>
</dbReference>
<feature type="domain" description="Schlafen AlbA-2" evidence="1">
    <location>
        <begin position="36"/>
        <end position="153"/>
    </location>
</feature>
<keyword evidence="3" id="KW-1185">Reference proteome</keyword>
<dbReference type="PANTHER" id="PTHR30595">
    <property type="entry name" value="GLPR-RELATED TRANSCRIPTIONAL REPRESSOR"/>
    <property type="match status" value="1"/>
</dbReference>
<comment type="caution">
    <text evidence="2">The sequence shown here is derived from an EMBL/GenBank/DDBJ whole genome shotgun (WGS) entry which is preliminary data.</text>
</comment>
<dbReference type="AlphaFoldDB" id="A0A437PTU5"/>
<dbReference type="Pfam" id="PF04326">
    <property type="entry name" value="SLFN_AlbA_2"/>
    <property type="match status" value="1"/>
</dbReference>
<dbReference type="RefSeq" id="WP_127802835.1">
    <property type="nucleotide sequence ID" value="NZ_SACY01000002.1"/>
</dbReference>
<protein>
    <submittedName>
        <fullName evidence="2">ATP-binding protein</fullName>
    </submittedName>
</protein>
<organism evidence="2 3">
    <name type="scientific">Sandaracinomonas limnophila</name>
    <dbReference type="NCBI Taxonomy" id="1862386"/>
    <lineage>
        <taxon>Bacteria</taxon>
        <taxon>Pseudomonadati</taxon>
        <taxon>Bacteroidota</taxon>
        <taxon>Cytophagia</taxon>
        <taxon>Cytophagales</taxon>
        <taxon>Flectobacillaceae</taxon>
        <taxon>Sandaracinomonas</taxon>
    </lineage>
</organism>
<dbReference type="GO" id="GO:0005524">
    <property type="term" value="F:ATP binding"/>
    <property type="evidence" value="ECO:0007669"/>
    <property type="project" value="UniProtKB-KW"/>
</dbReference>
<dbReference type="EMBL" id="SACY01000002">
    <property type="protein sequence ID" value="RVU25682.1"/>
    <property type="molecule type" value="Genomic_DNA"/>
</dbReference>
<gene>
    <name evidence="2" type="ORF">EOJ36_04490</name>
</gene>
<sequence>MQSGFETLFLDDQNEESAPYEMLTLRDLKQLVKKGEGYQLEFKMKVKFPEKIVREMVAFANSNGGTLLLGVGDLGEIAGLQFPDEDQFVMDQAIEKFCFPAFSFVSYKITLNEQRAILVYQVFPSLEKPHFVQLPEDEHPKCFVRNKDKSIQATKEMKQILRRWDEDGIQFTYGEAEKLLITYLQKNQKITLKEFEKLANLPTWLASRKLVLLVLTNVLHITPEENFDTYSLK</sequence>